<protein>
    <submittedName>
        <fullName evidence="2">Uncharacterized protein</fullName>
    </submittedName>
</protein>
<name>A0AAV0WY20_9HEMI</name>
<dbReference type="Proteomes" id="UP001160148">
    <property type="component" value="Unassembled WGS sequence"/>
</dbReference>
<accession>A0AAV0WY20</accession>
<evidence type="ECO:0000313" key="3">
    <source>
        <dbReference type="Proteomes" id="UP001160148"/>
    </source>
</evidence>
<sequence length="77" mass="8767">MALLQQSLRERLVAFDSNGDQSVYKRIVDQLEDLQRFHQELIRTAESGVSEDPKTFESKQKGILTMSTRKGPSTTPQ</sequence>
<feature type="compositionally biased region" description="Basic and acidic residues" evidence="1">
    <location>
        <begin position="51"/>
        <end position="60"/>
    </location>
</feature>
<evidence type="ECO:0000256" key="1">
    <source>
        <dbReference type="SAM" id="MobiDB-lite"/>
    </source>
</evidence>
<gene>
    <name evidence="2" type="ORF">MEUPH1_LOCUS15751</name>
</gene>
<organism evidence="2 3">
    <name type="scientific">Macrosiphum euphorbiae</name>
    <name type="common">potato aphid</name>
    <dbReference type="NCBI Taxonomy" id="13131"/>
    <lineage>
        <taxon>Eukaryota</taxon>
        <taxon>Metazoa</taxon>
        <taxon>Ecdysozoa</taxon>
        <taxon>Arthropoda</taxon>
        <taxon>Hexapoda</taxon>
        <taxon>Insecta</taxon>
        <taxon>Pterygota</taxon>
        <taxon>Neoptera</taxon>
        <taxon>Paraneoptera</taxon>
        <taxon>Hemiptera</taxon>
        <taxon>Sternorrhyncha</taxon>
        <taxon>Aphidomorpha</taxon>
        <taxon>Aphidoidea</taxon>
        <taxon>Aphididae</taxon>
        <taxon>Macrosiphini</taxon>
        <taxon>Macrosiphum</taxon>
    </lineage>
</organism>
<dbReference type="AlphaFoldDB" id="A0AAV0WY20"/>
<reference evidence="2 3" key="1">
    <citation type="submission" date="2023-01" db="EMBL/GenBank/DDBJ databases">
        <authorList>
            <person name="Whitehead M."/>
        </authorList>
    </citation>
    <scope>NUCLEOTIDE SEQUENCE [LARGE SCALE GENOMIC DNA]</scope>
</reference>
<comment type="caution">
    <text evidence="2">The sequence shown here is derived from an EMBL/GenBank/DDBJ whole genome shotgun (WGS) entry which is preliminary data.</text>
</comment>
<feature type="compositionally biased region" description="Polar residues" evidence="1">
    <location>
        <begin position="65"/>
        <end position="77"/>
    </location>
</feature>
<evidence type="ECO:0000313" key="2">
    <source>
        <dbReference type="EMBL" id="CAI6360452.1"/>
    </source>
</evidence>
<proteinExistence type="predicted"/>
<dbReference type="EMBL" id="CARXXK010000003">
    <property type="protein sequence ID" value="CAI6360452.1"/>
    <property type="molecule type" value="Genomic_DNA"/>
</dbReference>
<feature type="region of interest" description="Disordered" evidence="1">
    <location>
        <begin position="45"/>
        <end position="77"/>
    </location>
</feature>
<keyword evidence="3" id="KW-1185">Reference proteome</keyword>